<sequence length="210" mass="23462">MNLLVVKANNRPADQAVSSKMYEAFIEEVTANNNVNVTTYDVYEENTPYIGQELFTGAFKLEAHEQLTDEEQQLFDAVQKARDLFTNADAVAFVFPLWNLTIPAKLQTFVDYVFSAGYTFKYDTEGNMVQLMPEKKIILLNARGGVYSAPELAPMEMAVNYMRTSFNGVLGMEIIDEVIIEGHNSQPDKAAEIIAEGIEKVKSVAKKLGN</sequence>
<evidence type="ECO:0000256" key="5">
    <source>
        <dbReference type="ARBA" id="ARBA00048542"/>
    </source>
</evidence>
<evidence type="ECO:0000256" key="6">
    <source>
        <dbReference type="HAMAP-Rule" id="MF_01216"/>
    </source>
</evidence>
<dbReference type="Pfam" id="PF02525">
    <property type="entry name" value="Flavodoxin_2"/>
    <property type="match status" value="1"/>
</dbReference>
<accession>A0A1H8R9Z3</accession>
<dbReference type="OrthoDB" id="9805013at2"/>
<dbReference type="EC" id="1.7.1.17" evidence="6"/>
<dbReference type="InterPro" id="IPR050104">
    <property type="entry name" value="FMN-dep_NADH:Q_OxRdtase_AzoR1"/>
</dbReference>
<keyword evidence="1 6" id="KW-0285">Flavoprotein</keyword>
<dbReference type="EC" id="1.6.5.-" evidence="6"/>
<comment type="function">
    <text evidence="6">Quinone reductase that provides resistance to thiol-specific stress caused by electrophilic quinones.</text>
</comment>
<feature type="domain" description="Flavodoxin-like fold" evidence="7">
    <location>
        <begin position="1"/>
        <end position="203"/>
    </location>
</feature>
<comment type="cofactor">
    <cofactor evidence="6">
        <name>FMN</name>
        <dbReference type="ChEBI" id="CHEBI:58210"/>
    </cofactor>
    <text evidence="6">Binds 1 FMN per subunit.</text>
</comment>
<reference evidence="8 9" key="1">
    <citation type="submission" date="2016-10" db="EMBL/GenBank/DDBJ databases">
        <authorList>
            <person name="de Groot N.N."/>
        </authorList>
    </citation>
    <scope>NUCLEOTIDE SEQUENCE [LARGE SCALE GENOMIC DNA]</scope>
    <source>
        <strain evidence="8 9">CGMCC 1.10434</strain>
    </source>
</reference>
<dbReference type="InterPro" id="IPR029039">
    <property type="entry name" value="Flavoprotein-like_sf"/>
</dbReference>
<evidence type="ECO:0000313" key="9">
    <source>
        <dbReference type="Proteomes" id="UP000199300"/>
    </source>
</evidence>
<protein>
    <recommendedName>
        <fullName evidence="6">FMN dependent NADH:quinone oxidoreductase</fullName>
        <ecNumber evidence="6">1.6.5.-</ecNumber>
    </recommendedName>
    <alternativeName>
        <fullName evidence="6">Azo-dye reductase</fullName>
    </alternativeName>
    <alternativeName>
        <fullName evidence="6">FMN-dependent NADH-azo compound oxidoreductase</fullName>
    </alternativeName>
    <alternativeName>
        <fullName evidence="6">FMN-dependent NADH-azoreductase</fullName>
        <ecNumber evidence="6">1.7.1.17</ecNumber>
    </alternativeName>
</protein>
<keyword evidence="2 6" id="KW-0288">FMN</keyword>
<evidence type="ECO:0000256" key="1">
    <source>
        <dbReference type="ARBA" id="ARBA00022630"/>
    </source>
</evidence>
<keyword evidence="3 6" id="KW-0560">Oxidoreductase</keyword>
<comment type="similarity">
    <text evidence="6">Belongs to the azoreductase type 1 family.</text>
</comment>
<dbReference type="GO" id="GO:0009055">
    <property type="term" value="F:electron transfer activity"/>
    <property type="evidence" value="ECO:0007669"/>
    <property type="project" value="UniProtKB-UniRule"/>
</dbReference>
<comment type="subunit">
    <text evidence="6">Homodimer.</text>
</comment>
<dbReference type="NCBIfam" id="NF010075">
    <property type="entry name" value="PRK13556.1"/>
    <property type="match status" value="1"/>
</dbReference>
<proteinExistence type="inferred from homology"/>
<organism evidence="8 9">
    <name type="scientific">Amphibacillus marinus</name>
    <dbReference type="NCBI Taxonomy" id="872970"/>
    <lineage>
        <taxon>Bacteria</taxon>
        <taxon>Bacillati</taxon>
        <taxon>Bacillota</taxon>
        <taxon>Bacilli</taxon>
        <taxon>Bacillales</taxon>
        <taxon>Bacillaceae</taxon>
        <taxon>Amphibacillus</taxon>
    </lineage>
</organism>
<comment type="function">
    <text evidence="6">Also exhibits azoreductase activity. Catalyzes the reductive cleavage of the azo bond in aromatic azo compounds to the corresponding amines.</text>
</comment>
<dbReference type="GO" id="GO:0010181">
    <property type="term" value="F:FMN binding"/>
    <property type="evidence" value="ECO:0007669"/>
    <property type="project" value="UniProtKB-UniRule"/>
</dbReference>
<evidence type="ECO:0000256" key="2">
    <source>
        <dbReference type="ARBA" id="ARBA00022643"/>
    </source>
</evidence>
<dbReference type="RefSeq" id="WP_091499011.1">
    <property type="nucleotide sequence ID" value="NZ_FODJ01000010.1"/>
</dbReference>
<comment type="catalytic activity">
    <reaction evidence="6">
        <text>2 a quinone + NADH + H(+) = 2 a 1,4-benzosemiquinone + NAD(+)</text>
        <dbReference type="Rhea" id="RHEA:65952"/>
        <dbReference type="ChEBI" id="CHEBI:15378"/>
        <dbReference type="ChEBI" id="CHEBI:57540"/>
        <dbReference type="ChEBI" id="CHEBI:57945"/>
        <dbReference type="ChEBI" id="CHEBI:132124"/>
        <dbReference type="ChEBI" id="CHEBI:134225"/>
    </reaction>
</comment>
<gene>
    <name evidence="6" type="primary">azoR</name>
    <name evidence="8" type="ORF">SAMN04488134_1109</name>
</gene>
<dbReference type="AlphaFoldDB" id="A0A1H8R9Z3"/>
<comment type="caution">
    <text evidence="6">Lacks conserved residue(s) required for the propagation of feature annotation.</text>
</comment>
<dbReference type="InterPro" id="IPR023048">
    <property type="entry name" value="NADH:quinone_OxRdtase_FMN_depd"/>
</dbReference>
<name>A0A1H8R9Z3_9BACI</name>
<evidence type="ECO:0000256" key="3">
    <source>
        <dbReference type="ARBA" id="ARBA00023002"/>
    </source>
</evidence>
<dbReference type="PANTHER" id="PTHR43741">
    <property type="entry name" value="FMN-DEPENDENT NADH-AZOREDUCTASE 1"/>
    <property type="match status" value="1"/>
</dbReference>
<dbReference type="GO" id="GO:0016655">
    <property type="term" value="F:oxidoreductase activity, acting on NAD(P)H, quinone or similar compound as acceptor"/>
    <property type="evidence" value="ECO:0007669"/>
    <property type="project" value="InterPro"/>
</dbReference>
<dbReference type="Proteomes" id="UP000199300">
    <property type="component" value="Unassembled WGS sequence"/>
</dbReference>
<evidence type="ECO:0000313" key="8">
    <source>
        <dbReference type="EMBL" id="SEO63166.1"/>
    </source>
</evidence>
<comment type="catalytic activity">
    <reaction evidence="5">
        <text>N,N-dimethyl-1,4-phenylenediamine + anthranilate + 2 NAD(+) = 2-(4-dimethylaminophenyl)diazenylbenzoate + 2 NADH + 2 H(+)</text>
        <dbReference type="Rhea" id="RHEA:55872"/>
        <dbReference type="ChEBI" id="CHEBI:15378"/>
        <dbReference type="ChEBI" id="CHEBI:15783"/>
        <dbReference type="ChEBI" id="CHEBI:16567"/>
        <dbReference type="ChEBI" id="CHEBI:57540"/>
        <dbReference type="ChEBI" id="CHEBI:57945"/>
        <dbReference type="ChEBI" id="CHEBI:71579"/>
        <dbReference type="EC" id="1.7.1.17"/>
    </reaction>
    <physiologicalReaction direction="right-to-left" evidence="5">
        <dbReference type="Rhea" id="RHEA:55874"/>
    </physiologicalReaction>
</comment>
<dbReference type="SUPFAM" id="SSF52218">
    <property type="entry name" value="Flavoproteins"/>
    <property type="match status" value="1"/>
</dbReference>
<dbReference type="EMBL" id="FODJ01000010">
    <property type="protein sequence ID" value="SEO63166.1"/>
    <property type="molecule type" value="Genomic_DNA"/>
</dbReference>
<dbReference type="PANTHER" id="PTHR43741:SF4">
    <property type="entry name" value="FMN-DEPENDENT NADH:QUINONE OXIDOREDUCTASE"/>
    <property type="match status" value="1"/>
</dbReference>
<dbReference type="GO" id="GO:0016652">
    <property type="term" value="F:oxidoreductase activity, acting on NAD(P)H as acceptor"/>
    <property type="evidence" value="ECO:0007669"/>
    <property type="project" value="UniProtKB-UniRule"/>
</dbReference>
<keyword evidence="4 6" id="KW-0520">NAD</keyword>
<dbReference type="HAMAP" id="MF_01216">
    <property type="entry name" value="Azoreductase_type1"/>
    <property type="match status" value="1"/>
</dbReference>
<keyword evidence="9" id="KW-1185">Reference proteome</keyword>
<evidence type="ECO:0000259" key="7">
    <source>
        <dbReference type="Pfam" id="PF02525"/>
    </source>
</evidence>
<evidence type="ECO:0000256" key="4">
    <source>
        <dbReference type="ARBA" id="ARBA00023027"/>
    </source>
</evidence>
<dbReference type="InterPro" id="IPR003680">
    <property type="entry name" value="Flavodoxin_fold"/>
</dbReference>
<dbReference type="STRING" id="872970.SAMN04488134_1109"/>
<dbReference type="Gene3D" id="3.40.50.360">
    <property type="match status" value="1"/>
</dbReference>